<evidence type="ECO:0000256" key="1">
    <source>
        <dbReference type="ARBA" id="ARBA00004651"/>
    </source>
</evidence>
<evidence type="ECO:0000259" key="9">
    <source>
        <dbReference type="Pfam" id="PF12704"/>
    </source>
</evidence>
<dbReference type="Proteomes" id="UP000228621">
    <property type="component" value="Unassembled WGS sequence"/>
</dbReference>
<name>A0A2A5JSB3_PSEO7</name>
<dbReference type="PANTHER" id="PTHR30572">
    <property type="entry name" value="MEMBRANE COMPONENT OF TRANSPORTER-RELATED"/>
    <property type="match status" value="1"/>
</dbReference>
<feature type="transmembrane region" description="Helical" evidence="7">
    <location>
        <begin position="280"/>
        <end position="305"/>
    </location>
</feature>
<evidence type="ECO:0000256" key="3">
    <source>
        <dbReference type="ARBA" id="ARBA00022692"/>
    </source>
</evidence>
<accession>A0A2A5JSB3</accession>
<keyword evidence="11" id="KW-1185">Reference proteome</keyword>
<evidence type="ECO:0000256" key="6">
    <source>
        <dbReference type="ARBA" id="ARBA00038076"/>
    </source>
</evidence>
<evidence type="ECO:0000256" key="4">
    <source>
        <dbReference type="ARBA" id="ARBA00022989"/>
    </source>
</evidence>
<proteinExistence type="inferred from homology"/>
<dbReference type="InterPro" id="IPR025857">
    <property type="entry name" value="MacB_PCD"/>
</dbReference>
<dbReference type="OrthoDB" id="9770036at2"/>
<evidence type="ECO:0000256" key="2">
    <source>
        <dbReference type="ARBA" id="ARBA00022475"/>
    </source>
</evidence>
<organism evidence="10 11">
    <name type="scientific">Pseudoalteromonas piscicida</name>
    <dbReference type="NCBI Taxonomy" id="43662"/>
    <lineage>
        <taxon>Bacteria</taxon>
        <taxon>Pseudomonadati</taxon>
        <taxon>Pseudomonadota</taxon>
        <taxon>Gammaproteobacteria</taxon>
        <taxon>Alteromonadales</taxon>
        <taxon>Pseudoalteromonadaceae</taxon>
        <taxon>Pseudoalteromonas</taxon>
    </lineage>
</organism>
<feature type="transmembrane region" description="Helical" evidence="7">
    <location>
        <begin position="336"/>
        <end position="357"/>
    </location>
</feature>
<comment type="similarity">
    <text evidence="6">Belongs to the ABC-4 integral membrane protein family.</text>
</comment>
<dbReference type="PANTHER" id="PTHR30572:SF4">
    <property type="entry name" value="ABC TRANSPORTER PERMEASE YTRF"/>
    <property type="match status" value="1"/>
</dbReference>
<evidence type="ECO:0000313" key="10">
    <source>
        <dbReference type="EMBL" id="PCK32229.1"/>
    </source>
</evidence>
<gene>
    <name evidence="10" type="ORF">CEX98_07830</name>
</gene>
<dbReference type="Pfam" id="PF12704">
    <property type="entry name" value="MacB_PCD"/>
    <property type="match status" value="1"/>
</dbReference>
<reference evidence="11" key="1">
    <citation type="journal article" date="2019" name="Genome Announc.">
        <title>Draft Genome Sequence of Pseudoalteromonas piscicida Strain 36Y ROTHPW, an Hypersaline Seawater Isolate from the South Coast of Sonora, Mexico.</title>
        <authorList>
            <person name="Sanchez-Diaz R."/>
            <person name="Molina-Garza Z.J."/>
            <person name="Cruz-Suarez L.E."/>
            <person name="Selvin J."/>
            <person name="Kiran G.S."/>
            <person name="Ibarra-Gamez J.C."/>
            <person name="Gomez-Gil B."/>
            <person name="Galaviz-Silva L."/>
        </authorList>
    </citation>
    <scope>NUCLEOTIDE SEQUENCE [LARGE SCALE GENOMIC DNA]</scope>
    <source>
        <strain evidence="11">36Y_RITHPW</strain>
    </source>
</reference>
<dbReference type="AlphaFoldDB" id="A0A2A5JSB3"/>
<protein>
    <submittedName>
        <fullName evidence="10">ABC transporter permease</fullName>
    </submittedName>
</protein>
<evidence type="ECO:0000313" key="11">
    <source>
        <dbReference type="Proteomes" id="UP000228621"/>
    </source>
</evidence>
<dbReference type="RefSeq" id="WP_099641540.1">
    <property type="nucleotide sequence ID" value="NZ_NKHF01000036.1"/>
</dbReference>
<dbReference type="InterPro" id="IPR050250">
    <property type="entry name" value="Macrolide_Exporter_MacB"/>
</dbReference>
<evidence type="ECO:0000259" key="8">
    <source>
        <dbReference type="Pfam" id="PF02687"/>
    </source>
</evidence>
<keyword evidence="2" id="KW-1003">Cell membrane</keyword>
<dbReference type="Pfam" id="PF02687">
    <property type="entry name" value="FtsX"/>
    <property type="match status" value="1"/>
</dbReference>
<evidence type="ECO:0000256" key="7">
    <source>
        <dbReference type="SAM" id="Phobius"/>
    </source>
</evidence>
<evidence type="ECO:0000256" key="5">
    <source>
        <dbReference type="ARBA" id="ARBA00023136"/>
    </source>
</evidence>
<dbReference type="GO" id="GO:0022857">
    <property type="term" value="F:transmembrane transporter activity"/>
    <property type="evidence" value="ECO:0007669"/>
    <property type="project" value="TreeGrafter"/>
</dbReference>
<keyword evidence="3 7" id="KW-0812">Transmembrane</keyword>
<comment type="subcellular location">
    <subcellularLocation>
        <location evidence="1">Cell membrane</location>
        <topology evidence="1">Multi-pass membrane protein</topology>
    </subcellularLocation>
</comment>
<keyword evidence="4 7" id="KW-1133">Transmembrane helix</keyword>
<keyword evidence="5 7" id="KW-0472">Membrane</keyword>
<dbReference type="GO" id="GO:0005886">
    <property type="term" value="C:plasma membrane"/>
    <property type="evidence" value="ECO:0007669"/>
    <property type="project" value="UniProtKB-SubCell"/>
</dbReference>
<comment type="caution">
    <text evidence="10">The sequence shown here is derived from an EMBL/GenBank/DDBJ whole genome shotgun (WGS) entry which is preliminary data.</text>
</comment>
<dbReference type="InterPro" id="IPR003838">
    <property type="entry name" value="ABC3_permease_C"/>
</dbReference>
<feature type="domain" description="ABC3 transporter permease C-terminal" evidence="8">
    <location>
        <begin position="287"/>
        <end position="399"/>
    </location>
</feature>
<dbReference type="EMBL" id="NKHF01000036">
    <property type="protein sequence ID" value="PCK32229.1"/>
    <property type="molecule type" value="Genomic_DNA"/>
</dbReference>
<sequence length="406" mass="44633">MAIKHILKLILKQKSISLLIILQIAITVMIVSNTAFISYATLQNWLIPSKLEEQQILNVTTRVFDTSVNVQSLIEKDIQAIENLPGVIAASYAGRELVLNSLGPGWTIFKDTQPETDYSVFGYFGLDEKGVDVLGLELVEGRRFYASEFIKGDETTKNAGVIMISDDLASSLFGDSSALGKSVYISRQRIPHQVVGVYKGKMLGEGATYSQQPYNSGVVPEVIWGNRQRANYLVRVEEGVSERILEEVETALYHSEGRMVERVEFVARAKKRLWDGRSTFALTMAGISIVACVVTALGIVALVSFSVSLRKKDHGVLRALGASKGKVMWSLIKENTILVCIGLVLGFGLSILLYYFLMNNVRVQSVVEIPLLIGVAIFTWFVSTVAVYLPAKEAAKVSPAQVTKSS</sequence>
<feature type="transmembrane region" description="Helical" evidence="7">
    <location>
        <begin position="20"/>
        <end position="42"/>
    </location>
</feature>
<feature type="transmembrane region" description="Helical" evidence="7">
    <location>
        <begin position="369"/>
        <end position="389"/>
    </location>
</feature>
<feature type="domain" description="MacB-like periplasmic core" evidence="9">
    <location>
        <begin position="19"/>
        <end position="249"/>
    </location>
</feature>